<feature type="domain" description="Type I restriction modification DNA specificity" evidence="5">
    <location>
        <begin position="204"/>
        <end position="385"/>
    </location>
</feature>
<dbReference type="AlphaFoldDB" id="A0A135Z5R3"/>
<evidence type="ECO:0000256" key="1">
    <source>
        <dbReference type="ARBA" id="ARBA00010923"/>
    </source>
</evidence>
<accession>A0A135Z5R3</accession>
<dbReference type="PATRIC" id="fig|2702.101.peg.761"/>
<protein>
    <submittedName>
        <fullName evidence="6">Type I restriction modification DNA specificity domain protein</fullName>
    </submittedName>
</protein>
<dbReference type="REBASE" id="170278">
    <property type="entry name" value="S.Gva7778BORF782P"/>
</dbReference>
<dbReference type="Proteomes" id="UP000070505">
    <property type="component" value="Unassembled WGS sequence"/>
</dbReference>
<dbReference type="EMBL" id="LSRC01000034">
    <property type="protein sequence ID" value="KXI16988.1"/>
    <property type="molecule type" value="Genomic_DNA"/>
</dbReference>
<dbReference type="GO" id="GO:0009307">
    <property type="term" value="P:DNA restriction-modification system"/>
    <property type="evidence" value="ECO:0007669"/>
    <property type="project" value="UniProtKB-KW"/>
</dbReference>
<dbReference type="InterPro" id="IPR000055">
    <property type="entry name" value="Restrct_endonuc_typeI_TRD"/>
</dbReference>
<dbReference type="InterPro" id="IPR051212">
    <property type="entry name" value="Type-I_RE_S_subunit"/>
</dbReference>
<evidence type="ECO:0000256" key="3">
    <source>
        <dbReference type="ARBA" id="ARBA00023125"/>
    </source>
</evidence>
<comment type="similarity">
    <text evidence="1">Belongs to the type-I restriction system S methylase family.</text>
</comment>
<evidence type="ECO:0000313" key="7">
    <source>
        <dbReference type="Proteomes" id="UP000070505"/>
    </source>
</evidence>
<name>A0A135Z5R3_GARVA</name>
<evidence type="ECO:0000313" key="6">
    <source>
        <dbReference type="EMBL" id="KXI16988.1"/>
    </source>
</evidence>
<dbReference type="PANTHER" id="PTHR43140:SF1">
    <property type="entry name" value="TYPE I RESTRICTION ENZYME ECOKI SPECIFICITY SUBUNIT"/>
    <property type="match status" value="1"/>
</dbReference>
<dbReference type="CDD" id="cd17291">
    <property type="entry name" value="RMtype1_S_MgeORF438P-TRD-CR_like"/>
    <property type="match status" value="1"/>
</dbReference>
<gene>
    <name evidence="6" type="ORF">HMPREF3230_00782</name>
</gene>
<feature type="domain" description="Type I restriction modification DNA specificity" evidence="5">
    <location>
        <begin position="13"/>
        <end position="172"/>
    </location>
</feature>
<comment type="subunit">
    <text evidence="4">The methyltransferase is composed of M and S polypeptides.</text>
</comment>
<evidence type="ECO:0000259" key="5">
    <source>
        <dbReference type="Pfam" id="PF01420"/>
    </source>
</evidence>
<keyword evidence="3" id="KW-0238">DNA-binding</keyword>
<dbReference type="SUPFAM" id="SSF116734">
    <property type="entry name" value="DNA methylase specificity domain"/>
    <property type="match status" value="2"/>
</dbReference>
<dbReference type="GO" id="GO:0003677">
    <property type="term" value="F:DNA binding"/>
    <property type="evidence" value="ECO:0007669"/>
    <property type="project" value="UniProtKB-KW"/>
</dbReference>
<sequence length="403" mass="44863">MSKLEDLIAELCPNGVEYKALSEVSDMKRGTTVTKKSVNPGDIPVISGGREPAYYCDISNRNGETITVAGSGAGAGFVQYWDKPIFVCDAFSVKGIDDLTSTKFLYYVLLSKQEAIYATKKGGGVPHVHISSIKDFEIPVPPLDVQAEIVRILDTFTELTTKLTENLTAELTARSKQYEYYRDTLLTFDDNNPLHSLISRYCPTGVEYKKIGDIATNVFRGSGIKKDQVTSTGIPCVRYGEIYTKYNLWFDSCFSHTSESLITNKKYFEHGDILFAITGESVEDIAKSCAYVGNEKCLAGGDIVVVKHNQNPKYLSYALSTTNARLQKSSGKVKSKVVHASTESIKGITIPIPPLDVQRQIVQILDRFDALCNDLTQGLPAEIEARRKQYEYYRDQLLNFKRA</sequence>
<keyword evidence="2" id="KW-0680">Restriction system</keyword>
<organism evidence="6 7">
    <name type="scientific">Gardnerella vaginalis</name>
    <dbReference type="NCBI Taxonomy" id="2702"/>
    <lineage>
        <taxon>Bacteria</taxon>
        <taxon>Bacillati</taxon>
        <taxon>Actinomycetota</taxon>
        <taxon>Actinomycetes</taxon>
        <taxon>Bifidobacteriales</taxon>
        <taxon>Bifidobacteriaceae</taxon>
        <taxon>Gardnerella</taxon>
    </lineage>
</organism>
<dbReference type="CDD" id="cd17268">
    <property type="entry name" value="RMtype1_S_Ara36733I_TRD1-CR1_like"/>
    <property type="match status" value="1"/>
</dbReference>
<dbReference type="RefSeq" id="WP_075523606.1">
    <property type="nucleotide sequence ID" value="NZ_KQ961867.1"/>
</dbReference>
<dbReference type="Pfam" id="PF01420">
    <property type="entry name" value="Methylase_S"/>
    <property type="match status" value="2"/>
</dbReference>
<evidence type="ECO:0000256" key="4">
    <source>
        <dbReference type="ARBA" id="ARBA00038652"/>
    </source>
</evidence>
<evidence type="ECO:0000256" key="2">
    <source>
        <dbReference type="ARBA" id="ARBA00022747"/>
    </source>
</evidence>
<dbReference type="PANTHER" id="PTHR43140">
    <property type="entry name" value="TYPE-1 RESTRICTION ENZYME ECOKI SPECIFICITY PROTEIN"/>
    <property type="match status" value="1"/>
</dbReference>
<reference evidence="6 7" key="1">
    <citation type="submission" date="2016-02" db="EMBL/GenBank/DDBJ databases">
        <authorList>
            <person name="Wen L."/>
            <person name="He K."/>
            <person name="Yang H."/>
        </authorList>
    </citation>
    <scope>NUCLEOTIDE SEQUENCE [LARGE SCALE GENOMIC DNA]</scope>
    <source>
        <strain evidence="6 7">CMW7778B</strain>
    </source>
</reference>
<comment type="caution">
    <text evidence="6">The sequence shown here is derived from an EMBL/GenBank/DDBJ whole genome shotgun (WGS) entry which is preliminary data.</text>
</comment>
<dbReference type="InterPro" id="IPR044946">
    <property type="entry name" value="Restrct_endonuc_typeI_TRD_sf"/>
</dbReference>
<proteinExistence type="inferred from homology"/>
<dbReference type="Gene3D" id="3.90.220.20">
    <property type="entry name" value="DNA methylase specificity domains"/>
    <property type="match status" value="2"/>
</dbReference>